<dbReference type="EC" id="6.3.3.2" evidence="5"/>
<name>A0A1G6MQF7_9BACT</name>
<dbReference type="NCBIfam" id="TIGR02727">
    <property type="entry name" value="MTHFS_bact"/>
    <property type="match status" value="1"/>
</dbReference>
<evidence type="ECO:0000256" key="5">
    <source>
        <dbReference type="RuleBase" id="RU361279"/>
    </source>
</evidence>
<feature type="binding site" evidence="4">
    <location>
        <begin position="135"/>
        <end position="143"/>
    </location>
    <ligand>
        <name>ATP</name>
        <dbReference type="ChEBI" id="CHEBI:30616"/>
    </ligand>
</feature>
<reference evidence="7" key="1">
    <citation type="submission" date="2016-10" db="EMBL/GenBank/DDBJ databases">
        <authorList>
            <person name="Varghese N."/>
            <person name="Submissions S."/>
        </authorList>
    </citation>
    <scope>NUCLEOTIDE SEQUENCE [LARGE SCALE GENOMIC DNA]</scope>
    <source>
        <strain evidence="7">DSM 23095</strain>
    </source>
</reference>
<evidence type="ECO:0000256" key="1">
    <source>
        <dbReference type="ARBA" id="ARBA00010638"/>
    </source>
</evidence>
<feature type="binding site" evidence="4">
    <location>
        <position position="51"/>
    </location>
    <ligand>
        <name>substrate</name>
    </ligand>
</feature>
<comment type="cofactor">
    <cofactor evidence="5">
        <name>Mg(2+)</name>
        <dbReference type="ChEBI" id="CHEBI:18420"/>
    </cofactor>
</comment>
<evidence type="ECO:0000313" key="7">
    <source>
        <dbReference type="Proteomes" id="UP000199060"/>
    </source>
</evidence>
<proteinExistence type="inferred from homology"/>
<dbReference type="GO" id="GO:0046872">
    <property type="term" value="F:metal ion binding"/>
    <property type="evidence" value="ECO:0007669"/>
    <property type="project" value="UniProtKB-KW"/>
</dbReference>
<dbReference type="PANTHER" id="PTHR23407:SF1">
    <property type="entry name" value="5-FORMYLTETRAHYDROFOLATE CYCLO-LIGASE"/>
    <property type="match status" value="1"/>
</dbReference>
<feature type="binding site" evidence="4">
    <location>
        <begin position="4"/>
        <end position="8"/>
    </location>
    <ligand>
        <name>ATP</name>
        <dbReference type="ChEBI" id="CHEBI:30616"/>
    </ligand>
</feature>
<evidence type="ECO:0000256" key="2">
    <source>
        <dbReference type="ARBA" id="ARBA00022741"/>
    </source>
</evidence>
<dbReference type="AlphaFoldDB" id="A0A1G6MQF7"/>
<dbReference type="RefSeq" id="WP_087940367.1">
    <property type="nucleotide sequence ID" value="NZ_FNAC01000002.1"/>
</dbReference>
<dbReference type="PIRSF" id="PIRSF006806">
    <property type="entry name" value="FTHF_cligase"/>
    <property type="match status" value="1"/>
</dbReference>
<protein>
    <recommendedName>
        <fullName evidence="5">5-formyltetrahydrofolate cyclo-ligase</fullName>
        <ecNumber evidence="5">6.3.3.2</ecNumber>
    </recommendedName>
</protein>
<dbReference type="GO" id="GO:0030272">
    <property type="term" value="F:5-formyltetrahydrofolate cyclo-ligase activity"/>
    <property type="evidence" value="ECO:0007669"/>
    <property type="project" value="UniProtKB-EC"/>
</dbReference>
<accession>A0A1G6MQF7</accession>
<evidence type="ECO:0000256" key="3">
    <source>
        <dbReference type="ARBA" id="ARBA00022840"/>
    </source>
</evidence>
<dbReference type="InterPro" id="IPR002698">
    <property type="entry name" value="FTHF_cligase"/>
</dbReference>
<dbReference type="GO" id="GO:0009396">
    <property type="term" value="P:folic acid-containing compound biosynthetic process"/>
    <property type="evidence" value="ECO:0007669"/>
    <property type="project" value="TreeGrafter"/>
</dbReference>
<feature type="binding site" evidence="4">
    <location>
        <position position="58"/>
    </location>
    <ligand>
        <name>substrate</name>
    </ligand>
</feature>
<dbReference type="InterPro" id="IPR024185">
    <property type="entry name" value="FTHF_cligase-like_sf"/>
</dbReference>
<keyword evidence="2 4" id="KW-0547">Nucleotide-binding</keyword>
<keyword evidence="5" id="KW-0460">Magnesium</keyword>
<dbReference type="PANTHER" id="PTHR23407">
    <property type="entry name" value="ATPASE INHIBITOR/5-FORMYLTETRAHYDROFOLATE CYCLO-LIGASE"/>
    <property type="match status" value="1"/>
</dbReference>
<gene>
    <name evidence="6" type="ORF">SAMN04488104_10026</name>
</gene>
<keyword evidence="3 4" id="KW-0067">ATP-binding</keyword>
<dbReference type="Pfam" id="PF01812">
    <property type="entry name" value="5-FTHF_cyc-lig"/>
    <property type="match status" value="1"/>
</dbReference>
<sequence>MMEKVEFRQKYLRKRENLNPEQRLAFNDAIQKRAIEFLEKRPQLGGIHLFLPIDRQNEVDTLPILTYLWHNDRMVFTSKVIRGSLRMETLTIPRGVKLIPDHWGIPIPESFDLVTTEAIDIVFVPLLAFDEEGGRIGFGKGYYDVFLASLAETVLKVGLSFFEPEPSLPKESHDIPLDYCITPEKIFTF</sequence>
<evidence type="ECO:0000313" key="6">
    <source>
        <dbReference type="EMBL" id="SDC57752.1"/>
    </source>
</evidence>
<dbReference type="GO" id="GO:0035999">
    <property type="term" value="P:tetrahydrofolate interconversion"/>
    <property type="evidence" value="ECO:0007669"/>
    <property type="project" value="TreeGrafter"/>
</dbReference>
<dbReference type="SUPFAM" id="SSF100950">
    <property type="entry name" value="NagB/RpiA/CoA transferase-like"/>
    <property type="match status" value="1"/>
</dbReference>
<keyword evidence="5" id="KW-0479">Metal-binding</keyword>
<dbReference type="GO" id="GO:0005524">
    <property type="term" value="F:ATP binding"/>
    <property type="evidence" value="ECO:0007669"/>
    <property type="project" value="UniProtKB-KW"/>
</dbReference>
<organism evidence="6 7">
    <name type="scientific">Algoriphagus faecimaris</name>
    <dbReference type="NCBI Taxonomy" id="686796"/>
    <lineage>
        <taxon>Bacteria</taxon>
        <taxon>Pseudomonadati</taxon>
        <taxon>Bacteroidota</taxon>
        <taxon>Cytophagia</taxon>
        <taxon>Cytophagales</taxon>
        <taxon>Cyclobacteriaceae</taxon>
        <taxon>Algoriphagus</taxon>
    </lineage>
</organism>
<dbReference type="Proteomes" id="UP000199060">
    <property type="component" value="Unassembled WGS sequence"/>
</dbReference>
<dbReference type="EMBL" id="FNAC01000002">
    <property type="protein sequence ID" value="SDC57752.1"/>
    <property type="molecule type" value="Genomic_DNA"/>
</dbReference>
<keyword evidence="6" id="KW-0436">Ligase</keyword>
<dbReference type="OrthoDB" id="9801938at2"/>
<comment type="similarity">
    <text evidence="1 5">Belongs to the 5-formyltetrahydrofolate cyclo-ligase family.</text>
</comment>
<keyword evidence="7" id="KW-1185">Reference proteome</keyword>
<dbReference type="Gene3D" id="3.40.50.10420">
    <property type="entry name" value="NagB/RpiA/CoA transferase-like"/>
    <property type="match status" value="1"/>
</dbReference>
<evidence type="ECO:0000256" key="4">
    <source>
        <dbReference type="PIRSR" id="PIRSR006806-1"/>
    </source>
</evidence>
<dbReference type="STRING" id="686796.SAMN04488104_10026"/>
<comment type="catalytic activity">
    <reaction evidence="5">
        <text>(6S)-5-formyl-5,6,7,8-tetrahydrofolate + ATP = (6R)-5,10-methenyltetrahydrofolate + ADP + phosphate</text>
        <dbReference type="Rhea" id="RHEA:10488"/>
        <dbReference type="ChEBI" id="CHEBI:30616"/>
        <dbReference type="ChEBI" id="CHEBI:43474"/>
        <dbReference type="ChEBI" id="CHEBI:57455"/>
        <dbReference type="ChEBI" id="CHEBI:57457"/>
        <dbReference type="ChEBI" id="CHEBI:456216"/>
        <dbReference type="EC" id="6.3.3.2"/>
    </reaction>
</comment>
<dbReference type="InterPro" id="IPR037171">
    <property type="entry name" value="NagB/RpiA_transferase-like"/>
</dbReference>